<dbReference type="Gene3D" id="3.40.630.190">
    <property type="entry name" value="LCP protein"/>
    <property type="match status" value="1"/>
</dbReference>
<dbReference type="EMBL" id="CP032698">
    <property type="protein sequence ID" value="AYG80434.1"/>
    <property type="molecule type" value="Genomic_DNA"/>
</dbReference>
<dbReference type="RefSeq" id="WP_120721384.1">
    <property type="nucleotide sequence ID" value="NZ_CP032698.1"/>
</dbReference>
<sequence>MAEQDTRTSRIRGAGKRRKQPSTRRRAVRIAAWSAAGVVLAGGAGLGYVYFQLNGNLKGVDINARLGTDRPQNVDNGSMDILVLGSDSRAGANKEYGEDEGGARSDTAMVVHVYQGHKTASVVSIPRDALITRPSCTTQDGSRTDPGAERQMFNTAYEVGGPACAVKTVEQMSGIRMDHYLEVDFTGFKKLIDELGGVPVTTNKPIKDTKSHLDLPAGRHTLDGERALGLVRTRHGVVGDGSDLGRIQLQQAFIKALIGQVRSVGVLSNPTKLYGLANAATKAITTDTELNSVNSLIGFADGLKGLDAAHVKMITLPVQYDKRDPNRVSPLPAQSRQVWDALSKDQPIPASATAGSAGDKGTAGGYVAGQ</sequence>
<feature type="region of interest" description="Disordered" evidence="2">
    <location>
        <begin position="322"/>
        <end position="370"/>
    </location>
</feature>
<dbReference type="OrthoDB" id="9782542at2"/>
<dbReference type="AlphaFoldDB" id="A0A387HAD2"/>
<feature type="compositionally biased region" description="Basic residues" evidence="2">
    <location>
        <begin position="9"/>
        <end position="24"/>
    </location>
</feature>
<evidence type="ECO:0000256" key="1">
    <source>
        <dbReference type="ARBA" id="ARBA00006068"/>
    </source>
</evidence>
<feature type="compositionally biased region" description="Gly residues" evidence="2">
    <location>
        <begin position="361"/>
        <end position="370"/>
    </location>
</feature>
<dbReference type="Pfam" id="PF03816">
    <property type="entry name" value="LytR_cpsA_psr"/>
    <property type="match status" value="1"/>
</dbReference>
<keyword evidence="3" id="KW-1133">Transmembrane helix</keyword>
<dbReference type="InterPro" id="IPR050922">
    <property type="entry name" value="LytR/CpsA/Psr_CW_biosynth"/>
</dbReference>
<dbReference type="Proteomes" id="UP000271554">
    <property type="component" value="Chromosome"/>
</dbReference>
<name>A0A387HAD2_9ACTN</name>
<dbReference type="PANTHER" id="PTHR33392">
    <property type="entry name" value="POLYISOPRENYL-TEICHOIC ACID--PEPTIDOGLYCAN TEICHOIC ACID TRANSFERASE TAGU"/>
    <property type="match status" value="1"/>
</dbReference>
<evidence type="ECO:0000256" key="2">
    <source>
        <dbReference type="SAM" id="MobiDB-lite"/>
    </source>
</evidence>
<dbReference type="InterPro" id="IPR004474">
    <property type="entry name" value="LytR_CpsA_psr"/>
</dbReference>
<evidence type="ECO:0000313" key="5">
    <source>
        <dbReference type="EMBL" id="AYG80434.1"/>
    </source>
</evidence>
<dbReference type="NCBIfam" id="TIGR00350">
    <property type="entry name" value="lytR_cpsA_psr"/>
    <property type="match status" value="1"/>
</dbReference>
<gene>
    <name evidence="5" type="primary">ywtF_1</name>
    <name evidence="5" type="ORF">DWB77_02565</name>
</gene>
<organism evidence="5 6">
    <name type="scientific">Streptomyces hundungensis</name>
    <dbReference type="NCBI Taxonomy" id="1077946"/>
    <lineage>
        <taxon>Bacteria</taxon>
        <taxon>Bacillati</taxon>
        <taxon>Actinomycetota</taxon>
        <taxon>Actinomycetes</taxon>
        <taxon>Kitasatosporales</taxon>
        <taxon>Streptomycetaceae</taxon>
        <taxon>Streptomyces</taxon>
    </lineage>
</organism>
<feature type="region of interest" description="Disordered" evidence="2">
    <location>
        <begin position="1"/>
        <end position="24"/>
    </location>
</feature>
<evidence type="ECO:0000313" key="6">
    <source>
        <dbReference type="Proteomes" id="UP000271554"/>
    </source>
</evidence>
<comment type="similarity">
    <text evidence="1">Belongs to the LytR/CpsA/Psr (LCP) family.</text>
</comment>
<keyword evidence="6" id="KW-1185">Reference proteome</keyword>
<accession>A0A387HAD2</accession>
<keyword evidence="3" id="KW-0812">Transmembrane</keyword>
<dbReference type="PANTHER" id="PTHR33392:SF6">
    <property type="entry name" value="POLYISOPRENYL-TEICHOIC ACID--PEPTIDOGLYCAN TEICHOIC ACID TRANSFERASE TAGU"/>
    <property type="match status" value="1"/>
</dbReference>
<proteinExistence type="inferred from homology"/>
<keyword evidence="3" id="KW-0472">Membrane</keyword>
<feature type="transmembrane region" description="Helical" evidence="3">
    <location>
        <begin position="27"/>
        <end position="51"/>
    </location>
</feature>
<feature type="domain" description="Cell envelope-related transcriptional attenuator" evidence="4">
    <location>
        <begin position="104"/>
        <end position="262"/>
    </location>
</feature>
<evidence type="ECO:0000256" key="3">
    <source>
        <dbReference type="SAM" id="Phobius"/>
    </source>
</evidence>
<evidence type="ECO:0000259" key="4">
    <source>
        <dbReference type="Pfam" id="PF03816"/>
    </source>
</evidence>
<dbReference type="KEGG" id="shun:DWB77_02565"/>
<protein>
    <submittedName>
        <fullName evidence="5">Transcriptional regulator YwtF</fullName>
    </submittedName>
</protein>
<reference evidence="5 6" key="1">
    <citation type="submission" date="2018-10" db="EMBL/GenBank/DDBJ databases">
        <title>Relationship between Morphology and Antimicrobial Activity in Streptomyces.</title>
        <authorList>
            <person name="Kang H.J."/>
            <person name="Kim S.B."/>
        </authorList>
    </citation>
    <scope>NUCLEOTIDE SEQUENCE [LARGE SCALE GENOMIC DNA]</scope>
    <source>
        <strain evidence="5 6">BH38</strain>
    </source>
</reference>